<evidence type="ECO:0008006" key="3">
    <source>
        <dbReference type="Google" id="ProtNLM"/>
    </source>
</evidence>
<sequence>MLYAKCPNAVAASNGIHQINETEKRQQNYEDLKDLGYTEKEIYQDLGNAHFLSHNYETALFWYEKLIEISLGWSFGPIVPKEI</sequence>
<protein>
    <recommendedName>
        <fullName evidence="3">Tetratricopeptide repeat-containing protein</fullName>
    </recommendedName>
</protein>
<keyword evidence="2" id="KW-1185">Reference proteome</keyword>
<dbReference type="RefSeq" id="WP_260571430.1">
    <property type="nucleotide sequence ID" value="NZ_CP104205.1"/>
</dbReference>
<organism evidence="1 2">
    <name type="scientific">Maribacter litopenaei</name>
    <dbReference type="NCBI Taxonomy" id="2976127"/>
    <lineage>
        <taxon>Bacteria</taxon>
        <taxon>Pseudomonadati</taxon>
        <taxon>Bacteroidota</taxon>
        <taxon>Flavobacteriia</taxon>
        <taxon>Flavobacteriales</taxon>
        <taxon>Flavobacteriaceae</taxon>
        <taxon>Maribacter</taxon>
    </lineage>
</organism>
<accession>A0ABY5Y6A1</accession>
<evidence type="ECO:0000313" key="2">
    <source>
        <dbReference type="Proteomes" id="UP001059209"/>
    </source>
</evidence>
<evidence type="ECO:0000313" key="1">
    <source>
        <dbReference type="EMBL" id="UWX53882.1"/>
    </source>
</evidence>
<dbReference type="Proteomes" id="UP001059209">
    <property type="component" value="Chromosome"/>
</dbReference>
<gene>
    <name evidence="1" type="ORF">NYZ99_12190</name>
</gene>
<proteinExistence type="predicted"/>
<name>A0ABY5Y6A1_9FLAO</name>
<dbReference type="EMBL" id="CP104205">
    <property type="protein sequence ID" value="UWX53882.1"/>
    <property type="molecule type" value="Genomic_DNA"/>
</dbReference>
<dbReference type="SUPFAM" id="SSF81901">
    <property type="entry name" value="HCP-like"/>
    <property type="match status" value="1"/>
</dbReference>
<reference evidence="1" key="1">
    <citation type="submission" date="2022-09" db="EMBL/GenBank/DDBJ databases">
        <title>Maribacter litopenaei sp. nov., isolated from the intestinal tract of the Pacific White Shrimp, Litopenaeus vannamei.</title>
        <authorList>
            <person name="Kim S.Y."/>
            <person name="Hwang C.Y."/>
        </authorList>
    </citation>
    <scope>NUCLEOTIDE SEQUENCE</scope>
    <source>
        <strain evidence="1">HL-LV01</strain>
    </source>
</reference>